<dbReference type="EMBL" id="PJOS01000093">
    <property type="protein sequence ID" value="PKT68895.1"/>
    <property type="molecule type" value="Genomic_DNA"/>
</dbReference>
<evidence type="ECO:0000313" key="2">
    <source>
        <dbReference type="EMBL" id="PKT68895.1"/>
    </source>
</evidence>
<dbReference type="AlphaFoldDB" id="A0A2I0SG49"/>
<evidence type="ECO:0000256" key="1">
    <source>
        <dbReference type="SAM" id="MobiDB-lite"/>
    </source>
</evidence>
<name>A0A2I0SG49_9ACTN</name>
<feature type="non-terminal residue" evidence="2">
    <location>
        <position position="46"/>
    </location>
</feature>
<gene>
    <name evidence="2" type="ORF">CW362_32540</name>
</gene>
<keyword evidence="3" id="KW-1185">Reference proteome</keyword>
<proteinExistence type="predicted"/>
<evidence type="ECO:0000313" key="3">
    <source>
        <dbReference type="Proteomes" id="UP000236178"/>
    </source>
</evidence>
<feature type="region of interest" description="Disordered" evidence="1">
    <location>
        <begin position="1"/>
        <end position="28"/>
    </location>
</feature>
<sequence>MTTSSDVIDDAPRAADDDAPLPSATLGGEKKGSLEQLTLLLFIAVP</sequence>
<organism evidence="2 3">
    <name type="scientific">Streptomyces populi</name>
    <dbReference type="NCBI Taxonomy" id="2058924"/>
    <lineage>
        <taxon>Bacteria</taxon>
        <taxon>Bacillati</taxon>
        <taxon>Actinomycetota</taxon>
        <taxon>Actinomycetes</taxon>
        <taxon>Kitasatosporales</taxon>
        <taxon>Streptomycetaceae</taxon>
        <taxon>Streptomyces</taxon>
    </lineage>
</organism>
<reference evidence="2 3" key="1">
    <citation type="submission" date="2017-12" db="EMBL/GenBank/DDBJ databases">
        <title>Streptomyces populusis sp. nov., a novel endophytic actinobacterium isolated from stems of Populus adenopoda Maxim.</title>
        <authorList>
            <person name="Wang Z."/>
        </authorList>
    </citation>
    <scope>NUCLEOTIDE SEQUENCE [LARGE SCALE GENOMIC DNA]</scope>
    <source>
        <strain evidence="2 3">A249</strain>
    </source>
</reference>
<comment type="caution">
    <text evidence="2">The sequence shown here is derived from an EMBL/GenBank/DDBJ whole genome shotgun (WGS) entry which is preliminary data.</text>
</comment>
<dbReference type="Proteomes" id="UP000236178">
    <property type="component" value="Unassembled WGS sequence"/>
</dbReference>
<accession>A0A2I0SG49</accession>
<protein>
    <submittedName>
        <fullName evidence="2">Acyl-CoA desaturase</fullName>
    </submittedName>
</protein>